<accession>A0A5Q5BKV5</accession>
<dbReference type="NCBIfam" id="TIGR01554">
    <property type="entry name" value="major_cap_HK97"/>
    <property type="match status" value="1"/>
</dbReference>
<evidence type="ECO:0000259" key="2">
    <source>
        <dbReference type="Pfam" id="PF05065"/>
    </source>
</evidence>
<feature type="domain" description="Phage capsid-like C-terminal" evidence="2">
    <location>
        <begin position="12"/>
        <end position="277"/>
    </location>
</feature>
<proteinExistence type="predicted"/>
<dbReference type="SUPFAM" id="SSF56563">
    <property type="entry name" value="Major capsid protein gp5"/>
    <property type="match status" value="1"/>
</dbReference>
<dbReference type="InterPro" id="IPR054612">
    <property type="entry name" value="Phage_capsid-like_C"/>
</dbReference>
<evidence type="ECO:0000313" key="3">
    <source>
        <dbReference type="EMBL" id="ABG09017.1"/>
    </source>
</evidence>
<sequence>MATETTAANPELLQEQVANILVQPLEAASVVLSSGVRIFDTSGPLRIPKLTAGASVGFVAEGGLIPEADVDFGEISLMPSTLKSLKVLIRFTNELLRQSVIGLDATLRQRLVTDVSNALDDALLTGAGTSNTITGLINQTGVQTGTLDVADADSLLDAIALASAAEVTPNRWFLNGADFIALRKLKETTGSAKYLIESDVTAGPTYRLFGIPVTVTNKLAEGKAVLADTTQIAVARDLAPSVKLLDQRYAEYDEQAIRVVTRYDLGLLHPEAVVVLTAAAP</sequence>
<dbReference type="Gene3D" id="3.30.2400.10">
    <property type="entry name" value="Major capsid protein gp5"/>
    <property type="match status" value="1"/>
</dbReference>
<comment type="subcellular location">
    <subcellularLocation>
        <location evidence="1">Virion</location>
    </subcellularLocation>
</comment>
<reference evidence="3" key="1">
    <citation type="submission" date="2006-06" db="EMBL/GenBank/DDBJ databases">
        <title>Complete sequence of chromosome of Mycobacterium sp. MCS.</title>
        <authorList>
            <consortium name="US DOE Joint Genome Institute"/>
            <person name="Copeland A."/>
            <person name="Lucas S."/>
            <person name="Lapidus A."/>
            <person name="Barry K."/>
            <person name="Detter J.C."/>
            <person name="Glavina del Rio T."/>
            <person name="Hammon N."/>
            <person name="Israni S."/>
            <person name="Dalin E."/>
            <person name="Tice H."/>
            <person name="Pitluck S."/>
            <person name="Martinez M."/>
            <person name="Schmutz J."/>
            <person name="Larimer F."/>
            <person name="Land M."/>
            <person name="Hauser L."/>
            <person name="Kyrpides N."/>
            <person name="Kim E."/>
            <person name="Miller C.D."/>
            <person name="Hughes J.E."/>
            <person name="Anderson A.J."/>
            <person name="Sims R.C."/>
            <person name="Richardson P."/>
        </authorList>
    </citation>
    <scope>NUCLEOTIDE SEQUENCE [LARGE SCALE GENOMIC DNA]</scope>
    <source>
        <strain evidence="3">MCS</strain>
    </source>
</reference>
<gene>
    <name evidence="3" type="ordered locus">Mmcs_2910</name>
</gene>
<protein>
    <submittedName>
        <fullName evidence="3">Phage major capsid protein, HK97</fullName>
    </submittedName>
</protein>
<dbReference type="InterPro" id="IPR024455">
    <property type="entry name" value="Phage_capsid"/>
</dbReference>
<dbReference type="KEGG" id="mmc:Mmcs_2910"/>
<name>A0A5Q5BKV5_MYCSS</name>
<organism evidence="3">
    <name type="scientific">Mycobacterium sp. (strain MCS)</name>
    <dbReference type="NCBI Taxonomy" id="164756"/>
    <lineage>
        <taxon>Bacteria</taxon>
        <taxon>Bacillati</taxon>
        <taxon>Actinomycetota</taxon>
        <taxon>Actinomycetes</taxon>
        <taxon>Mycobacteriales</taxon>
        <taxon>Mycobacteriaceae</taxon>
        <taxon>Mycobacterium</taxon>
    </lineage>
</organism>
<dbReference type="Pfam" id="PF05065">
    <property type="entry name" value="Phage_capsid"/>
    <property type="match status" value="1"/>
</dbReference>
<dbReference type="EMBL" id="CP000384">
    <property type="protein sequence ID" value="ABG09017.1"/>
    <property type="molecule type" value="Genomic_DNA"/>
</dbReference>
<dbReference type="AlphaFoldDB" id="A0A5Q5BKV5"/>
<dbReference type="Gene3D" id="3.30.2320.10">
    <property type="entry name" value="hypothetical protein PF0899 domain"/>
    <property type="match status" value="1"/>
</dbReference>
<evidence type="ECO:0000256" key="1">
    <source>
        <dbReference type="ARBA" id="ARBA00004328"/>
    </source>
</evidence>